<organism evidence="2 3">
    <name type="scientific">Halobellus rarus</name>
    <dbReference type="NCBI Taxonomy" id="1126237"/>
    <lineage>
        <taxon>Archaea</taxon>
        <taxon>Methanobacteriati</taxon>
        <taxon>Methanobacteriota</taxon>
        <taxon>Stenosarchaea group</taxon>
        <taxon>Halobacteria</taxon>
        <taxon>Halobacteriales</taxon>
        <taxon>Haloferacaceae</taxon>
        <taxon>Halobellus</taxon>
    </lineage>
</organism>
<name>A0ABD6CLL5_9EURY</name>
<dbReference type="EMBL" id="JBHUDK010000005">
    <property type="protein sequence ID" value="MFD1598581.1"/>
    <property type="molecule type" value="Genomic_DNA"/>
</dbReference>
<keyword evidence="3" id="KW-1185">Reference proteome</keyword>
<protein>
    <submittedName>
        <fullName evidence="2">YkgJ family cysteine cluster protein</fullName>
    </submittedName>
</protein>
<evidence type="ECO:0000256" key="1">
    <source>
        <dbReference type="SAM" id="MobiDB-lite"/>
    </source>
</evidence>
<dbReference type="RefSeq" id="WP_256419811.1">
    <property type="nucleotide sequence ID" value="NZ_JANHDI010000001.1"/>
</dbReference>
<dbReference type="InterPro" id="IPR055953">
    <property type="entry name" value="DUF7531"/>
</dbReference>
<evidence type="ECO:0000313" key="2">
    <source>
        <dbReference type="EMBL" id="MFD1598581.1"/>
    </source>
</evidence>
<accession>A0ABD6CLL5</accession>
<dbReference type="Pfam" id="PF24375">
    <property type="entry name" value="DUF7531"/>
    <property type="match status" value="1"/>
</dbReference>
<sequence length="323" mass="34340">MKLNCEGCAGCCLDWRPLASTPSNHERRGPGEPLDDAYNLVPLTRDEVARFVERGFGDALTPRLWRVDEETPGVVVDGVRLAAVGGRPVFFVGLRNAPKPVAPFDTDRRWLRTCVFLDPETLQCRIHDADTYPGECGAYPSYNLDLGVGTECERVEAEHGGERLLDDDPGEYEGPLLGPQALGAKLFGYPDPDELAGAVERMREGALRETDRAAFVGVAAGSRPGTLDVDDERAAAGTADVLDADSWVGRAIDEWEAAADGEADNTGDDAAGVGNDDTAAIDGDETTTDAIGSRAPDAPTGDEIEVARGAPETPGWDAVDDAE</sequence>
<feature type="compositionally biased region" description="Acidic residues" evidence="1">
    <location>
        <begin position="258"/>
        <end position="267"/>
    </location>
</feature>
<reference evidence="2 3" key="1">
    <citation type="journal article" date="2019" name="Int. J. Syst. Evol. Microbiol.">
        <title>The Global Catalogue of Microorganisms (GCM) 10K type strain sequencing project: providing services to taxonomists for standard genome sequencing and annotation.</title>
        <authorList>
            <consortium name="The Broad Institute Genomics Platform"/>
            <consortium name="The Broad Institute Genome Sequencing Center for Infectious Disease"/>
            <person name="Wu L."/>
            <person name="Ma J."/>
        </authorList>
    </citation>
    <scope>NUCLEOTIDE SEQUENCE [LARGE SCALE GENOMIC DNA]</scope>
    <source>
        <strain evidence="2 3">CGMCC 1.12121</strain>
    </source>
</reference>
<proteinExistence type="predicted"/>
<dbReference type="Proteomes" id="UP001597085">
    <property type="component" value="Unassembled WGS sequence"/>
</dbReference>
<comment type="caution">
    <text evidence="2">The sequence shown here is derived from an EMBL/GenBank/DDBJ whole genome shotgun (WGS) entry which is preliminary data.</text>
</comment>
<evidence type="ECO:0000313" key="3">
    <source>
        <dbReference type="Proteomes" id="UP001597085"/>
    </source>
</evidence>
<dbReference type="AlphaFoldDB" id="A0ABD6CLL5"/>
<gene>
    <name evidence="2" type="ORF">ACFSBX_06380</name>
</gene>
<feature type="region of interest" description="Disordered" evidence="1">
    <location>
        <begin position="258"/>
        <end position="323"/>
    </location>
</feature>